<evidence type="ECO:0000313" key="3">
    <source>
        <dbReference type="Proteomes" id="UP001596405"/>
    </source>
</evidence>
<comment type="caution">
    <text evidence="2">The sequence shown here is derived from an EMBL/GenBank/DDBJ whole genome shotgun (WGS) entry which is preliminary data.</text>
</comment>
<feature type="chain" id="PRO_5046557657" description="DUF1735 domain-containing protein" evidence="1">
    <location>
        <begin position="25"/>
        <end position="333"/>
    </location>
</feature>
<accession>A0ABW2DFK3</accession>
<gene>
    <name evidence="2" type="ORF">ACFQHR_03005</name>
</gene>
<evidence type="ECO:0000256" key="1">
    <source>
        <dbReference type="SAM" id="SignalP"/>
    </source>
</evidence>
<proteinExistence type="predicted"/>
<keyword evidence="1" id="KW-0732">Signal</keyword>
<feature type="signal peptide" evidence="1">
    <location>
        <begin position="1"/>
        <end position="24"/>
    </location>
</feature>
<dbReference type="PROSITE" id="PS51257">
    <property type="entry name" value="PROKAR_LIPOPROTEIN"/>
    <property type="match status" value="1"/>
</dbReference>
<evidence type="ECO:0008006" key="4">
    <source>
        <dbReference type="Google" id="ProtNLM"/>
    </source>
</evidence>
<sequence>MKTFTFRCLAFASLVLLGTSCMHQYVPDHSYNRLSAIPTPFHQNEVEVFFPGEKPTDTAYVKIGVLEHKAEGEVAYSTLLENLKAKAQEQGIDAILLLGKNQSTRIKTDETLGEILTEILFNTEIEDNYYSVTTHELAAVGIKYKRNLQYLPGYVQAKSIYALEGGKEELVATVRLNHQGMPANVTPTSSSNEITYNYYVQPYDVDFLLRSEGSEWRYSTKSGQIKTRKQMSGNGTGPALKVKITYNAQNQPTVLELIYPGTTTSKTIQLTYRGNQIAEKLILMEQQLYLKEINQFSTEGKLLSTTHYKMVDGQEQPFLKTVYEYYGTISLQQ</sequence>
<dbReference type="RefSeq" id="WP_066622496.1">
    <property type="nucleotide sequence ID" value="NZ_JBHSYQ010000003.1"/>
</dbReference>
<organism evidence="2 3">
    <name type="scientific">Rufibacter roseus</name>
    <dbReference type="NCBI Taxonomy" id="1567108"/>
    <lineage>
        <taxon>Bacteria</taxon>
        <taxon>Pseudomonadati</taxon>
        <taxon>Bacteroidota</taxon>
        <taxon>Cytophagia</taxon>
        <taxon>Cytophagales</taxon>
        <taxon>Hymenobacteraceae</taxon>
        <taxon>Rufibacter</taxon>
    </lineage>
</organism>
<keyword evidence="3" id="KW-1185">Reference proteome</keyword>
<dbReference type="Proteomes" id="UP001596405">
    <property type="component" value="Unassembled WGS sequence"/>
</dbReference>
<evidence type="ECO:0000313" key="2">
    <source>
        <dbReference type="EMBL" id="MFC6996574.1"/>
    </source>
</evidence>
<protein>
    <recommendedName>
        <fullName evidence="4">DUF1735 domain-containing protein</fullName>
    </recommendedName>
</protein>
<reference evidence="3" key="1">
    <citation type="journal article" date="2019" name="Int. J. Syst. Evol. Microbiol.">
        <title>The Global Catalogue of Microorganisms (GCM) 10K type strain sequencing project: providing services to taxonomists for standard genome sequencing and annotation.</title>
        <authorList>
            <consortium name="The Broad Institute Genomics Platform"/>
            <consortium name="The Broad Institute Genome Sequencing Center for Infectious Disease"/>
            <person name="Wu L."/>
            <person name="Ma J."/>
        </authorList>
    </citation>
    <scope>NUCLEOTIDE SEQUENCE [LARGE SCALE GENOMIC DNA]</scope>
    <source>
        <strain evidence="3">CGMCC 4.7393</strain>
    </source>
</reference>
<name>A0ABW2DFK3_9BACT</name>
<dbReference type="EMBL" id="JBHSYQ010000003">
    <property type="protein sequence ID" value="MFC6996574.1"/>
    <property type="molecule type" value="Genomic_DNA"/>
</dbReference>